<keyword evidence="4" id="KW-1185">Reference proteome</keyword>
<dbReference type="SUPFAM" id="SSF53850">
    <property type="entry name" value="Periplasmic binding protein-like II"/>
    <property type="match status" value="1"/>
</dbReference>
<dbReference type="AlphaFoldDB" id="A0A239H2G1"/>
<dbReference type="Gene3D" id="3.10.105.10">
    <property type="entry name" value="Dipeptide-binding Protein, Domain 3"/>
    <property type="match status" value="1"/>
</dbReference>
<evidence type="ECO:0000256" key="1">
    <source>
        <dbReference type="SAM" id="SignalP"/>
    </source>
</evidence>
<dbReference type="GO" id="GO:0015833">
    <property type="term" value="P:peptide transport"/>
    <property type="evidence" value="ECO:0007669"/>
    <property type="project" value="TreeGrafter"/>
</dbReference>
<sequence length="589" mass="63352">MNKMRPIAVFAAGVVAAAGLAACGGGDSGGGSGSGPGYNAGVNDVVNKSDKKGGTLKLAESDDFDSPDPGNTYYAYSQNLARLYGRGLTTFKPAAGQESLQVVPDLATDLGTSSDGGKTWTYKLRTGVKYDDGTAVTSKDVKYAVERSNFSKELQLGPKYFKQYLVDNKPAYKGPYDDKSDEGLKSIETPDDQTIVFHLKEPFAEFDYLVAMSQTMPVPKAKDTGLKYENAIVSSGPYKVDNYTRGKSMTLSRNPNWNQSTDPIRKALPDKIEIQLKQNADDIDQRLLAGSLDMDMAGVGVQSGTQPKVLADEQKPYVDNPVQGFLRFMSLNVHVKPLDNVHCRIAVQYATDKVAAQTAYGGPLAGGDVATTVLPPSVDGYTKFDLYPQKQAAGGNGLDDATLNKAKEELKACGQPNGFSTKISARSDRPKEVAMAQAIQQSLAKVGIKVDLVQFPAGDYFNKYVGVPKYVHEHGVGMMIMAWAADWPTGYGFLAQITHGDAIKPSGGNNLAELDDPKVNDGLDAAIANQDKAARTKAYGEIDKLIMGTATEVPLIYAKALMYRPKRVTNAGITYAYGGMYDYLNMGVE</sequence>
<dbReference type="GO" id="GO:0043190">
    <property type="term" value="C:ATP-binding cassette (ABC) transporter complex"/>
    <property type="evidence" value="ECO:0007669"/>
    <property type="project" value="InterPro"/>
</dbReference>
<dbReference type="PANTHER" id="PTHR30290">
    <property type="entry name" value="PERIPLASMIC BINDING COMPONENT OF ABC TRANSPORTER"/>
    <property type="match status" value="1"/>
</dbReference>
<dbReference type="CDD" id="cd08506">
    <property type="entry name" value="PBP2_clavulanate_OppA2"/>
    <property type="match status" value="1"/>
</dbReference>
<gene>
    <name evidence="3" type="ORF">SAMN05443665_1008185</name>
</gene>
<accession>A0A239H2G1</accession>
<keyword evidence="1" id="KW-0732">Signal</keyword>
<dbReference type="InterPro" id="IPR000914">
    <property type="entry name" value="SBP_5_dom"/>
</dbReference>
<protein>
    <submittedName>
        <fullName evidence="3">Peptide/nickel transport system substrate-binding protein</fullName>
    </submittedName>
</protein>
<dbReference type="InterPro" id="IPR030678">
    <property type="entry name" value="Peptide/Ni-bd"/>
</dbReference>
<dbReference type="PANTHER" id="PTHR30290:SF83">
    <property type="entry name" value="ABC TRANSPORTER SUBSTRATE-BINDING PROTEIN"/>
    <property type="match status" value="1"/>
</dbReference>
<proteinExistence type="predicted"/>
<organism evidence="3 4">
    <name type="scientific">Actinomadura meyerae</name>
    <dbReference type="NCBI Taxonomy" id="240840"/>
    <lineage>
        <taxon>Bacteria</taxon>
        <taxon>Bacillati</taxon>
        <taxon>Actinomycetota</taxon>
        <taxon>Actinomycetes</taxon>
        <taxon>Streptosporangiales</taxon>
        <taxon>Thermomonosporaceae</taxon>
        <taxon>Actinomadura</taxon>
    </lineage>
</organism>
<name>A0A239H2G1_9ACTN</name>
<reference evidence="3 4" key="1">
    <citation type="submission" date="2017-06" db="EMBL/GenBank/DDBJ databases">
        <authorList>
            <person name="Kim H.J."/>
            <person name="Triplett B.A."/>
        </authorList>
    </citation>
    <scope>NUCLEOTIDE SEQUENCE [LARGE SCALE GENOMIC DNA]</scope>
    <source>
        <strain evidence="3 4">DSM 44715</strain>
    </source>
</reference>
<evidence type="ECO:0000259" key="2">
    <source>
        <dbReference type="Pfam" id="PF00496"/>
    </source>
</evidence>
<evidence type="ECO:0000313" key="4">
    <source>
        <dbReference type="Proteomes" id="UP000198318"/>
    </source>
</evidence>
<dbReference type="EMBL" id="FZOR01000008">
    <property type="protein sequence ID" value="SNS74444.1"/>
    <property type="molecule type" value="Genomic_DNA"/>
</dbReference>
<feature type="chain" id="PRO_5039312325" evidence="1">
    <location>
        <begin position="22"/>
        <end position="589"/>
    </location>
</feature>
<dbReference type="Gene3D" id="3.40.190.10">
    <property type="entry name" value="Periplasmic binding protein-like II"/>
    <property type="match status" value="1"/>
</dbReference>
<dbReference type="Proteomes" id="UP000198318">
    <property type="component" value="Unassembled WGS sequence"/>
</dbReference>
<feature type="signal peptide" evidence="1">
    <location>
        <begin position="1"/>
        <end position="21"/>
    </location>
</feature>
<feature type="domain" description="Solute-binding protein family 5" evidence="2">
    <location>
        <begin position="101"/>
        <end position="502"/>
    </location>
</feature>
<dbReference type="InterPro" id="IPR039424">
    <property type="entry name" value="SBP_5"/>
</dbReference>
<dbReference type="Pfam" id="PF00496">
    <property type="entry name" value="SBP_bac_5"/>
    <property type="match status" value="1"/>
</dbReference>
<dbReference type="PIRSF" id="PIRSF002741">
    <property type="entry name" value="MppA"/>
    <property type="match status" value="1"/>
</dbReference>
<dbReference type="GO" id="GO:1904680">
    <property type="term" value="F:peptide transmembrane transporter activity"/>
    <property type="evidence" value="ECO:0007669"/>
    <property type="project" value="TreeGrafter"/>
</dbReference>
<evidence type="ECO:0000313" key="3">
    <source>
        <dbReference type="EMBL" id="SNS74444.1"/>
    </source>
</evidence>
<dbReference type="PROSITE" id="PS51257">
    <property type="entry name" value="PROKAR_LIPOPROTEIN"/>
    <property type="match status" value="1"/>
</dbReference>
<dbReference type="GO" id="GO:0042597">
    <property type="term" value="C:periplasmic space"/>
    <property type="evidence" value="ECO:0007669"/>
    <property type="project" value="UniProtKB-ARBA"/>
</dbReference>